<dbReference type="EC" id="3.2.1.55" evidence="4"/>
<evidence type="ECO:0000313" key="11">
    <source>
        <dbReference type="Proteomes" id="UP000184159"/>
    </source>
</evidence>
<evidence type="ECO:0000313" key="10">
    <source>
        <dbReference type="EMBL" id="SHG09719.1"/>
    </source>
</evidence>
<gene>
    <name evidence="10" type="ORF">SAMN02745781_03962</name>
</gene>
<keyword evidence="7" id="KW-0326">Glycosidase</keyword>
<dbReference type="InterPro" id="IPR010720">
    <property type="entry name" value="Alpha-L-AF_C"/>
</dbReference>
<evidence type="ECO:0000256" key="1">
    <source>
        <dbReference type="ARBA" id="ARBA00001462"/>
    </source>
</evidence>
<feature type="chain" id="PRO_5013177753" description="non-reducing end alpha-L-arabinofuranosidase" evidence="8">
    <location>
        <begin position="23"/>
        <end position="512"/>
    </location>
</feature>
<dbReference type="PANTHER" id="PTHR43576:SF2">
    <property type="entry name" value="INTRACELLULAR EXO-ALPHA-L-ARABINOFURANOSIDASE 2"/>
    <property type="match status" value="1"/>
</dbReference>
<dbReference type="Gene3D" id="3.20.20.80">
    <property type="entry name" value="Glycosidases"/>
    <property type="match status" value="1"/>
</dbReference>
<organism evidence="10 11">
    <name type="scientific">Vibrio gazogenes DSM 21264 = NBRC 103151</name>
    <dbReference type="NCBI Taxonomy" id="1123492"/>
    <lineage>
        <taxon>Bacteria</taxon>
        <taxon>Pseudomonadati</taxon>
        <taxon>Pseudomonadota</taxon>
        <taxon>Gammaproteobacteria</taxon>
        <taxon>Vibrionales</taxon>
        <taxon>Vibrionaceae</taxon>
        <taxon>Vibrio</taxon>
    </lineage>
</organism>
<dbReference type="GO" id="GO:0046556">
    <property type="term" value="F:alpha-L-arabinofuranosidase activity"/>
    <property type="evidence" value="ECO:0007669"/>
    <property type="project" value="UniProtKB-EC"/>
</dbReference>
<dbReference type="Proteomes" id="UP000184159">
    <property type="component" value="Unassembled WGS sequence"/>
</dbReference>
<evidence type="ECO:0000259" key="9">
    <source>
        <dbReference type="SMART" id="SM00813"/>
    </source>
</evidence>
<dbReference type="EMBL" id="FQUH01000028">
    <property type="protein sequence ID" value="SHG09719.1"/>
    <property type="molecule type" value="Genomic_DNA"/>
</dbReference>
<name>A0A1M5H159_VIBGA</name>
<evidence type="ECO:0000256" key="5">
    <source>
        <dbReference type="ARBA" id="ARBA00022801"/>
    </source>
</evidence>
<sequence>MKQKVFTFSMLTASLFASNAFAANHQVTINANLQDRGAVINKDIYGQFAEHLGRGIYGGLWVGHDSDIPNTKGFRNDVVQALRDIKVPLIRWPGGCFADQYHWRDGIGPQADRPITINSNWGGVDETNAVGTHEFFDLADLIGADTYINGNLGTGSAQEMADWIEYMTSDKDSALANERRANGRREPWEIKYFGIGNEAWGCGGNMGPDQYVDLYKQYMSVIKTPPGKEILFVGSGGTTEDTQWTDVLSSRIHNDMDGISFHFYTLPNDDWDNKGSATEFDNTMWFKTLERTYRMKNYLQSNVDILDRNDPSGKLGFYVDEWGTWYDTEEGREPGFLYQQNTLRDAVVAAVNLDLFHQYAKRVHMTNIAQMVNVLQAMILTDGAEMVKTPTYYVYDMYKIFQDATSIPFTLDTTKYAMDGKELPAVSASLAQGTDGRIYMALVNLDPVNDADIDLNLNGKINTILAGRILTADAINAKNTFDNPHALEPQPFQDWADSFVLPAKSVVVLTLK</sequence>
<comment type="similarity">
    <text evidence="2">Belongs to the glycosyl hydrolase 51 family.</text>
</comment>
<dbReference type="GO" id="GO:0046373">
    <property type="term" value="P:L-arabinose metabolic process"/>
    <property type="evidence" value="ECO:0007669"/>
    <property type="project" value="InterPro"/>
</dbReference>
<evidence type="ECO:0000256" key="2">
    <source>
        <dbReference type="ARBA" id="ARBA00007186"/>
    </source>
</evidence>
<dbReference type="InterPro" id="IPR055235">
    <property type="entry name" value="ASD1_cat"/>
</dbReference>
<dbReference type="Pfam" id="PF22848">
    <property type="entry name" value="ASD1_dom"/>
    <property type="match status" value="1"/>
</dbReference>
<keyword evidence="8" id="KW-0732">Signal</keyword>
<dbReference type="SMART" id="SM00813">
    <property type="entry name" value="Alpha-L-AF_C"/>
    <property type="match status" value="1"/>
</dbReference>
<accession>A0A1M5H159</accession>
<feature type="signal peptide" evidence="8">
    <location>
        <begin position="1"/>
        <end position="22"/>
    </location>
</feature>
<dbReference type="SUPFAM" id="SSF51445">
    <property type="entry name" value="(Trans)glycosidases"/>
    <property type="match status" value="1"/>
</dbReference>
<comment type="catalytic activity">
    <reaction evidence="1">
        <text>Hydrolysis of terminal non-reducing alpha-L-arabinofuranoside residues in alpha-L-arabinosides.</text>
        <dbReference type="EC" id="3.2.1.55"/>
    </reaction>
</comment>
<dbReference type="PANTHER" id="PTHR43576">
    <property type="entry name" value="ALPHA-L-ARABINOFURANOSIDASE C-RELATED"/>
    <property type="match status" value="1"/>
</dbReference>
<evidence type="ECO:0000256" key="4">
    <source>
        <dbReference type="ARBA" id="ARBA00012670"/>
    </source>
</evidence>
<evidence type="ECO:0000256" key="7">
    <source>
        <dbReference type="ARBA" id="ARBA00023295"/>
    </source>
</evidence>
<reference evidence="11" key="1">
    <citation type="submission" date="2016-11" db="EMBL/GenBank/DDBJ databases">
        <authorList>
            <person name="Varghese N."/>
            <person name="Submissions S."/>
        </authorList>
    </citation>
    <scope>NUCLEOTIDE SEQUENCE [LARGE SCALE GENOMIC DNA]</scope>
    <source>
        <strain evidence="11">DSM 21264</strain>
    </source>
</reference>
<dbReference type="Gene3D" id="2.60.40.1180">
    <property type="entry name" value="Golgi alpha-mannosidase II"/>
    <property type="match status" value="1"/>
</dbReference>
<evidence type="ECO:0000256" key="6">
    <source>
        <dbReference type="ARBA" id="ARBA00023277"/>
    </source>
</evidence>
<keyword evidence="11" id="KW-1185">Reference proteome</keyword>
<dbReference type="Pfam" id="PF06964">
    <property type="entry name" value="Alpha-L-AF_C"/>
    <property type="match status" value="1"/>
</dbReference>
<feature type="domain" description="Alpha-L-arabinofuranosidase C-terminal" evidence="9">
    <location>
        <begin position="320"/>
        <end position="505"/>
    </location>
</feature>
<evidence type="ECO:0000256" key="8">
    <source>
        <dbReference type="SAM" id="SignalP"/>
    </source>
</evidence>
<proteinExistence type="inferred from homology"/>
<dbReference type="AlphaFoldDB" id="A0A1M5H159"/>
<dbReference type="RefSeq" id="WP_072963281.1">
    <property type="nucleotide sequence ID" value="NZ_FQUH01000028.1"/>
</dbReference>
<keyword evidence="6" id="KW-0119">Carbohydrate metabolism</keyword>
<dbReference type="GO" id="GO:0000272">
    <property type="term" value="P:polysaccharide catabolic process"/>
    <property type="evidence" value="ECO:0007669"/>
    <property type="project" value="TreeGrafter"/>
</dbReference>
<dbReference type="InterPro" id="IPR017853">
    <property type="entry name" value="GH"/>
</dbReference>
<dbReference type="SUPFAM" id="SSF51011">
    <property type="entry name" value="Glycosyl hydrolase domain"/>
    <property type="match status" value="1"/>
</dbReference>
<comment type="subunit">
    <text evidence="3">Homohexamer; trimer of dimers.</text>
</comment>
<evidence type="ECO:0000256" key="3">
    <source>
        <dbReference type="ARBA" id="ARBA00011165"/>
    </source>
</evidence>
<protein>
    <recommendedName>
        <fullName evidence="4">non-reducing end alpha-L-arabinofuranosidase</fullName>
        <ecNumber evidence="4">3.2.1.55</ecNumber>
    </recommendedName>
</protein>
<dbReference type="InterPro" id="IPR013780">
    <property type="entry name" value="Glyco_hydro_b"/>
</dbReference>
<keyword evidence="5" id="KW-0378">Hydrolase</keyword>